<feature type="transmembrane region" description="Helical" evidence="7">
    <location>
        <begin position="440"/>
        <end position="463"/>
    </location>
</feature>
<dbReference type="RefSeq" id="WP_235003454.1">
    <property type="nucleotide sequence ID" value="NZ_OCNK01000003.1"/>
</dbReference>
<feature type="transmembrane region" description="Helical" evidence="7">
    <location>
        <begin position="20"/>
        <end position="44"/>
    </location>
</feature>
<dbReference type="PANTHER" id="PTHR42718">
    <property type="entry name" value="MAJOR FACILITATOR SUPERFAMILY MULTIDRUG TRANSPORTER MFSC"/>
    <property type="match status" value="1"/>
</dbReference>
<dbReference type="CDD" id="cd17321">
    <property type="entry name" value="MFS_MMR_MDR_like"/>
    <property type="match status" value="1"/>
</dbReference>
<keyword evidence="10" id="KW-1185">Reference proteome</keyword>
<reference evidence="10" key="1">
    <citation type="submission" date="2017-09" db="EMBL/GenBank/DDBJ databases">
        <authorList>
            <person name="Varghese N."/>
            <person name="Submissions S."/>
        </authorList>
    </citation>
    <scope>NUCLEOTIDE SEQUENCE [LARGE SCALE GENOMIC DNA]</scope>
    <source>
        <strain evidence="10">DSM 44270</strain>
    </source>
</reference>
<feature type="transmembrane region" description="Helical" evidence="7">
    <location>
        <begin position="206"/>
        <end position="225"/>
    </location>
</feature>
<keyword evidence="6 7" id="KW-0472">Membrane</keyword>
<feature type="transmembrane region" description="Helical" evidence="7">
    <location>
        <begin position="86"/>
        <end position="105"/>
    </location>
</feature>
<feature type="transmembrane region" description="Helical" evidence="7">
    <location>
        <begin position="275"/>
        <end position="296"/>
    </location>
</feature>
<dbReference type="Pfam" id="PF07690">
    <property type="entry name" value="MFS_1"/>
    <property type="match status" value="1"/>
</dbReference>
<comment type="subcellular location">
    <subcellularLocation>
        <location evidence="1">Cell membrane</location>
        <topology evidence="1">Multi-pass membrane protein</topology>
    </subcellularLocation>
</comment>
<feature type="transmembrane region" description="Helical" evidence="7">
    <location>
        <begin position="375"/>
        <end position="400"/>
    </location>
</feature>
<evidence type="ECO:0000256" key="3">
    <source>
        <dbReference type="ARBA" id="ARBA00022475"/>
    </source>
</evidence>
<evidence type="ECO:0000256" key="4">
    <source>
        <dbReference type="ARBA" id="ARBA00022692"/>
    </source>
</evidence>
<dbReference type="EMBL" id="OCNK01000003">
    <property type="protein sequence ID" value="SOE01608.1"/>
    <property type="molecule type" value="Genomic_DNA"/>
</dbReference>
<dbReference type="AlphaFoldDB" id="A0A286H1E6"/>
<feature type="domain" description="Major facilitator superfamily (MFS) profile" evidence="8">
    <location>
        <begin position="20"/>
        <end position="467"/>
    </location>
</feature>
<evidence type="ECO:0000256" key="7">
    <source>
        <dbReference type="SAM" id="Phobius"/>
    </source>
</evidence>
<evidence type="ECO:0000259" key="8">
    <source>
        <dbReference type="PROSITE" id="PS50850"/>
    </source>
</evidence>
<dbReference type="NCBIfam" id="TIGR00711">
    <property type="entry name" value="efflux_EmrB"/>
    <property type="match status" value="1"/>
</dbReference>
<name>A0A286H1E6_9ACTN</name>
<keyword evidence="4 7" id="KW-0812">Transmembrane</keyword>
<feature type="transmembrane region" description="Helical" evidence="7">
    <location>
        <begin position="111"/>
        <end position="132"/>
    </location>
</feature>
<evidence type="ECO:0000256" key="5">
    <source>
        <dbReference type="ARBA" id="ARBA00022989"/>
    </source>
</evidence>
<keyword evidence="3" id="KW-1003">Cell membrane</keyword>
<evidence type="ECO:0000256" key="6">
    <source>
        <dbReference type="ARBA" id="ARBA00023136"/>
    </source>
</evidence>
<organism evidence="9 10">
    <name type="scientific">Blastococcus haudaquaticus</name>
    <dbReference type="NCBI Taxonomy" id="1938745"/>
    <lineage>
        <taxon>Bacteria</taxon>
        <taxon>Bacillati</taxon>
        <taxon>Actinomycetota</taxon>
        <taxon>Actinomycetes</taxon>
        <taxon>Geodermatophilales</taxon>
        <taxon>Geodermatophilaceae</taxon>
        <taxon>Blastococcus</taxon>
    </lineage>
</organism>
<dbReference type="Gene3D" id="1.20.1720.10">
    <property type="entry name" value="Multidrug resistance protein D"/>
    <property type="match status" value="1"/>
</dbReference>
<evidence type="ECO:0000256" key="2">
    <source>
        <dbReference type="ARBA" id="ARBA00022448"/>
    </source>
</evidence>
<dbReference type="Gene3D" id="1.20.1250.20">
    <property type="entry name" value="MFS general substrate transporter like domains"/>
    <property type="match status" value="1"/>
</dbReference>
<dbReference type="GO" id="GO:0005886">
    <property type="term" value="C:plasma membrane"/>
    <property type="evidence" value="ECO:0007669"/>
    <property type="project" value="UniProtKB-SubCell"/>
</dbReference>
<feature type="transmembrane region" description="Helical" evidence="7">
    <location>
        <begin position="56"/>
        <end position="74"/>
    </location>
</feature>
<gene>
    <name evidence="9" type="ORF">SAMN06272739_3270</name>
</gene>
<accession>A0A286H1E6</accession>
<dbReference type="InterPro" id="IPR004638">
    <property type="entry name" value="EmrB-like"/>
</dbReference>
<feature type="transmembrane region" description="Helical" evidence="7">
    <location>
        <begin position="237"/>
        <end position="254"/>
    </location>
</feature>
<dbReference type="InterPro" id="IPR020846">
    <property type="entry name" value="MFS_dom"/>
</dbReference>
<feature type="transmembrane region" description="Helical" evidence="7">
    <location>
        <begin position="172"/>
        <end position="194"/>
    </location>
</feature>
<sequence length="470" mass="47495">MAGERVAEPLALGTPPGRWLVVVTVLASGMAFLDATAVQVALPAIGREFDSSLSGLQWTVTGYTLTLASLILLGGSLGDRYGRRRVFVIGVVWFAAASLLCGLAQSTGQLVAARAFQGIGGALLTPGSLALIQSSFRTADRARAIGLWSALGGIAGLIGPFLGGVLVDTVSWRLVFLINVPIAVVIVAVAGRHVPESRDGGHHGRFDHLGAALGATALGGITYALIAAGEDPGRSDVLAAAALGVLSGFAFVARERRTADPMLPLGVFADRQFTGANLATLAVYGALGGGGLFLVLQLQTVLGYDATAAGAAMLPSILVITLLAPRFGALAQRIGPRLPMTVGPLVVAVGTLLLARVDGSLPYAVEVLPGSLLQGLGMAVTVAPLTATVLAAAPDALAGVASGVNNAVARAAQLLAVAALPVAVGLGGSDYTDPAAFTDGYRMATMLCAALFAAGGLISWVTIRNDVLRA</sequence>
<evidence type="ECO:0000313" key="9">
    <source>
        <dbReference type="EMBL" id="SOE01608.1"/>
    </source>
</evidence>
<feature type="transmembrane region" description="Helical" evidence="7">
    <location>
        <begin position="336"/>
        <end position="355"/>
    </location>
</feature>
<feature type="transmembrane region" description="Helical" evidence="7">
    <location>
        <begin position="407"/>
        <end position="428"/>
    </location>
</feature>
<evidence type="ECO:0000313" key="10">
    <source>
        <dbReference type="Proteomes" id="UP000219482"/>
    </source>
</evidence>
<evidence type="ECO:0000256" key="1">
    <source>
        <dbReference type="ARBA" id="ARBA00004651"/>
    </source>
</evidence>
<feature type="transmembrane region" description="Helical" evidence="7">
    <location>
        <begin position="144"/>
        <end position="166"/>
    </location>
</feature>
<dbReference type="Proteomes" id="UP000219482">
    <property type="component" value="Unassembled WGS sequence"/>
</dbReference>
<proteinExistence type="predicted"/>
<protein>
    <submittedName>
        <fullName evidence="9">Drug resistance transporter, EmrB/QacA subfamily</fullName>
    </submittedName>
</protein>
<dbReference type="SUPFAM" id="SSF103473">
    <property type="entry name" value="MFS general substrate transporter"/>
    <property type="match status" value="1"/>
</dbReference>
<dbReference type="InterPro" id="IPR011701">
    <property type="entry name" value="MFS"/>
</dbReference>
<feature type="transmembrane region" description="Helical" evidence="7">
    <location>
        <begin position="302"/>
        <end position="324"/>
    </location>
</feature>
<dbReference type="GO" id="GO:0022857">
    <property type="term" value="F:transmembrane transporter activity"/>
    <property type="evidence" value="ECO:0007669"/>
    <property type="project" value="InterPro"/>
</dbReference>
<dbReference type="PANTHER" id="PTHR42718:SF42">
    <property type="entry name" value="EXPORT PROTEIN"/>
    <property type="match status" value="1"/>
</dbReference>
<keyword evidence="5 7" id="KW-1133">Transmembrane helix</keyword>
<dbReference type="PROSITE" id="PS50850">
    <property type="entry name" value="MFS"/>
    <property type="match status" value="1"/>
</dbReference>
<keyword evidence="2" id="KW-0813">Transport</keyword>
<dbReference type="InterPro" id="IPR036259">
    <property type="entry name" value="MFS_trans_sf"/>
</dbReference>